<feature type="transmembrane region" description="Helical" evidence="7">
    <location>
        <begin position="69"/>
        <end position="92"/>
    </location>
</feature>
<feature type="transmembrane region" description="Helical" evidence="7">
    <location>
        <begin position="112"/>
        <end position="145"/>
    </location>
</feature>
<feature type="domain" description="Major facilitator superfamily (MFS) profile" evidence="8">
    <location>
        <begin position="39"/>
        <end position="443"/>
    </location>
</feature>
<dbReference type="Pfam" id="PF07690">
    <property type="entry name" value="MFS_1"/>
    <property type="match status" value="1"/>
</dbReference>
<organism evidence="9 10">
    <name type="scientific">Glacieibacterium arshaanense</name>
    <dbReference type="NCBI Taxonomy" id="2511025"/>
    <lineage>
        <taxon>Bacteria</taxon>
        <taxon>Pseudomonadati</taxon>
        <taxon>Pseudomonadota</taxon>
        <taxon>Alphaproteobacteria</taxon>
        <taxon>Sphingomonadales</taxon>
        <taxon>Sphingosinicellaceae</taxon>
        <taxon>Glacieibacterium</taxon>
    </lineage>
</organism>
<evidence type="ECO:0000256" key="1">
    <source>
        <dbReference type="ARBA" id="ARBA00004651"/>
    </source>
</evidence>
<dbReference type="PROSITE" id="PS50850">
    <property type="entry name" value="MFS"/>
    <property type="match status" value="1"/>
</dbReference>
<evidence type="ECO:0000256" key="5">
    <source>
        <dbReference type="ARBA" id="ARBA00022989"/>
    </source>
</evidence>
<dbReference type="InterPro" id="IPR036259">
    <property type="entry name" value="MFS_trans_sf"/>
</dbReference>
<feature type="transmembrane region" description="Helical" evidence="7">
    <location>
        <begin position="200"/>
        <end position="222"/>
    </location>
</feature>
<proteinExistence type="predicted"/>
<evidence type="ECO:0000256" key="7">
    <source>
        <dbReference type="SAM" id="Phobius"/>
    </source>
</evidence>
<evidence type="ECO:0000256" key="4">
    <source>
        <dbReference type="ARBA" id="ARBA00022692"/>
    </source>
</evidence>
<evidence type="ECO:0000256" key="2">
    <source>
        <dbReference type="ARBA" id="ARBA00022448"/>
    </source>
</evidence>
<feature type="transmembrane region" description="Helical" evidence="7">
    <location>
        <begin position="390"/>
        <end position="412"/>
    </location>
</feature>
<feature type="transmembrane region" description="Helical" evidence="7">
    <location>
        <begin position="418"/>
        <end position="438"/>
    </location>
</feature>
<comment type="subcellular location">
    <subcellularLocation>
        <location evidence="1">Cell membrane</location>
        <topology evidence="1">Multi-pass membrane protein</topology>
    </subcellularLocation>
</comment>
<dbReference type="OrthoDB" id="9772725at2"/>
<keyword evidence="5 7" id="KW-1133">Transmembrane helix</keyword>
<evidence type="ECO:0000313" key="9">
    <source>
        <dbReference type="EMBL" id="TFU06309.1"/>
    </source>
</evidence>
<dbReference type="InterPro" id="IPR005279">
    <property type="entry name" value="Dipep/tripep_permease"/>
</dbReference>
<feature type="transmembrane region" description="Helical" evidence="7">
    <location>
        <begin position="322"/>
        <end position="342"/>
    </location>
</feature>
<dbReference type="GO" id="GO:0005886">
    <property type="term" value="C:plasma membrane"/>
    <property type="evidence" value="ECO:0007669"/>
    <property type="project" value="UniProtKB-SubCell"/>
</dbReference>
<dbReference type="GO" id="GO:1904680">
    <property type="term" value="F:peptide transmembrane transporter activity"/>
    <property type="evidence" value="ECO:0007669"/>
    <property type="project" value="InterPro"/>
</dbReference>
<name>A0A4Y9ESW8_9SPHN</name>
<keyword evidence="3" id="KW-1003">Cell membrane</keyword>
<feature type="transmembrane region" description="Helical" evidence="7">
    <location>
        <begin position="30"/>
        <end position="49"/>
    </location>
</feature>
<dbReference type="SUPFAM" id="SSF103473">
    <property type="entry name" value="MFS general substrate transporter"/>
    <property type="match status" value="1"/>
</dbReference>
<evidence type="ECO:0000256" key="3">
    <source>
        <dbReference type="ARBA" id="ARBA00022475"/>
    </source>
</evidence>
<dbReference type="PANTHER" id="PTHR23517">
    <property type="entry name" value="RESISTANCE PROTEIN MDTM, PUTATIVE-RELATED-RELATED"/>
    <property type="match status" value="1"/>
</dbReference>
<keyword evidence="6 7" id="KW-0472">Membrane</keyword>
<dbReference type="Proteomes" id="UP000297737">
    <property type="component" value="Unassembled WGS sequence"/>
</dbReference>
<dbReference type="PANTHER" id="PTHR23517:SF15">
    <property type="entry name" value="PROTON-DEPENDENT OLIGOPEPTIDE FAMILY TRANSPORT PROTEIN"/>
    <property type="match status" value="1"/>
</dbReference>
<dbReference type="InterPro" id="IPR011701">
    <property type="entry name" value="MFS"/>
</dbReference>
<reference evidence="9 10" key="1">
    <citation type="submission" date="2019-02" db="EMBL/GenBank/DDBJ databases">
        <title>Polymorphobacter sp. isolated from the lake at the Tibet of China.</title>
        <authorList>
            <person name="Li A."/>
        </authorList>
    </citation>
    <scope>NUCLEOTIDE SEQUENCE [LARGE SCALE GENOMIC DNA]</scope>
    <source>
        <strain evidence="9 10">DJ1R-1</strain>
    </source>
</reference>
<feature type="transmembrane region" description="Helical" evidence="7">
    <location>
        <begin position="288"/>
        <end position="310"/>
    </location>
</feature>
<keyword evidence="4 7" id="KW-0812">Transmembrane</keyword>
<evidence type="ECO:0000256" key="6">
    <source>
        <dbReference type="ARBA" id="ARBA00023136"/>
    </source>
</evidence>
<dbReference type="InterPro" id="IPR050171">
    <property type="entry name" value="MFS_Transporters"/>
</dbReference>
<sequence length="451" mass="48827">MHQPAPRERTFFGMPIGLAYLSFTEAWERFSFYGMTSILVLYMSQALLLPGRVEGIIGFERFRIGLEALFGPMTTLALASQIFGLYAGFMYFTPVFGGLVADRWLGRRAAVMLGAILMSGGHIAMAFDATFLLALFLLIIGCGLLKGNISAQVGGLFDAKDGAARTRAFAIFSTAINIGAVLGPLVCGLLAQIWGWHVGFAASGLLMLCGLATYVAGFRYLPDTPRGKDRPRSEVLTRAERRTIGLLVLVLGLSVFQTVIYYQSSNIGLVWIDQYVDLRLGNFSVPPAWFVSVDSFASIVGMPLVLLLWRRQAERHGEPTEIGKLATGLVLAIIANLLQVFASRNAAPGTVSVIYPLVALIIHGVGFVFYWPPLLALVSRLAPPSVNATMMGVVFLSIFAGNSLIGWIGRYYEPLGPAGFWMLQVAIGGVGLVLILLLKRPIEQALASRVG</sequence>
<dbReference type="CDD" id="cd17346">
    <property type="entry name" value="MFS_DtpA_like"/>
    <property type="match status" value="1"/>
</dbReference>
<accession>A0A4Y9ESW8</accession>
<dbReference type="PROSITE" id="PS01022">
    <property type="entry name" value="PTR2_1"/>
    <property type="match status" value="1"/>
</dbReference>
<feature type="transmembrane region" description="Helical" evidence="7">
    <location>
        <begin position="243"/>
        <end position="262"/>
    </location>
</feature>
<protein>
    <submittedName>
        <fullName evidence="9">MFS transporter</fullName>
    </submittedName>
</protein>
<keyword evidence="2" id="KW-0813">Transport</keyword>
<dbReference type="AlphaFoldDB" id="A0A4Y9ESW8"/>
<dbReference type="InterPro" id="IPR018456">
    <property type="entry name" value="PTR2_symporter_CS"/>
</dbReference>
<comment type="caution">
    <text evidence="9">The sequence shown here is derived from an EMBL/GenBank/DDBJ whole genome shotgun (WGS) entry which is preliminary data.</text>
</comment>
<evidence type="ECO:0000313" key="10">
    <source>
        <dbReference type="Proteomes" id="UP000297737"/>
    </source>
</evidence>
<dbReference type="InterPro" id="IPR020846">
    <property type="entry name" value="MFS_dom"/>
</dbReference>
<dbReference type="Gene3D" id="1.20.1250.20">
    <property type="entry name" value="MFS general substrate transporter like domains"/>
    <property type="match status" value="2"/>
</dbReference>
<feature type="transmembrane region" description="Helical" evidence="7">
    <location>
        <begin position="166"/>
        <end position="194"/>
    </location>
</feature>
<keyword evidence="10" id="KW-1185">Reference proteome</keyword>
<gene>
    <name evidence="9" type="ORF">EUV02_04750</name>
</gene>
<evidence type="ECO:0000259" key="8">
    <source>
        <dbReference type="PROSITE" id="PS50850"/>
    </source>
</evidence>
<dbReference type="GO" id="GO:0006857">
    <property type="term" value="P:oligopeptide transport"/>
    <property type="evidence" value="ECO:0007669"/>
    <property type="project" value="InterPro"/>
</dbReference>
<dbReference type="EMBL" id="SIHO01000001">
    <property type="protein sequence ID" value="TFU06309.1"/>
    <property type="molecule type" value="Genomic_DNA"/>
</dbReference>
<feature type="transmembrane region" description="Helical" evidence="7">
    <location>
        <begin position="354"/>
        <end position="378"/>
    </location>
</feature>